<dbReference type="PIRSF" id="PIRSF004761">
    <property type="entry name" value="Hydrgn_mat_HypA"/>
    <property type="match status" value="1"/>
</dbReference>
<dbReference type="GO" id="GO:0008270">
    <property type="term" value="F:zinc ion binding"/>
    <property type="evidence" value="ECO:0007669"/>
    <property type="project" value="TreeGrafter"/>
</dbReference>
<protein>
    <recommendedName>
        <fullName evidence="6">Hydrogenase maturation factor HypA</fullName>
    </recommendedName>
</protein>
<keyword evidence="3" id="KW-0862">Zinc</keyword>
<gene>
    <name evidence="4" type="ORF">S01H1_01534</name>
    <name evidence="5" type="ORF">S06H3_43602</name>
</gene>
<dbReference type="Gene3D" id="3.30.2320.80">
    <property type="match status" value="1"/>
</dbReference>
<dbReference type="Pfam" id="PF01155">
    <property type="entry name" value="HypA"/>
    <property type="match status" value="1"/>
</dbReference>
<dbReference type="EMBL" id="BARS01000674">
    <property type="protein sequence ID" value="GAF80913.1"/>
    <property type="molecule type" value="Genomic_DNA"/>
</dbReference>
<name>X0SIN0_9ZZZZ</name>
<dbReference type="GO" id="GO:0051604">
    <property type="term" value="P:protein maturation"/>
    <property type="evidence" value="ECO:0007669"/>
    <property type="project" value="InterPro"/>
</dbReference>
<evidence type="ECO:0000256" key="3">
    <source>
        <dbReference type="ARBA" id="ARBA00022833"/>
    </source>
</evidence>
<dbReference type="EMBL" id="BARV01027060">
    <property type="protein sequence ID" value="GAI33502.1"/>
    <property type="molecule type" value="Genomic_DNA"/>
</dbReference>
<proteinExistence type="inferred from homology"/>
<dbReference type="AlphaFoldDB" id="X0SIN0"/>
<reference evidence="4" key="1">
    <citation type="journal article" date="2014" name="Front. Microbiol.">
        <title>High frequency of phylogenetically diverse reductive dehalogenase-homologous genes in deep subseafloor sedimentary metagenomes.</title>
        <authorList>
            <person name="Kawai M."/>
            <person name="Futagami T."/>
            <person name="Toyoda A."/>
            <person name="Takaki Y."/>
            <person name="Nishi S."/>
            <person name="Hori S."/>
            <person name="Arai W."/>
            <person name="Tsubouchi T."/>
            <person name="Morono Y."/>
            <person name="Uchiyama I."/>
            <person name="Ito T."/>
            <person name="Fujiyama A."/>
            <person name="Inagaki F."/>
            <person name="Takami H."/>
        </authorList>
    </citation>
    <scope>NUCLEOTIDE SEQUENCE</scope>
    <source>
        <strain evidence="4">Expedition CK06-06</strain>
    </source>
</reference>
<organism evidence="4">
    <name type="scientific">marine sediment metagenome</name>
    <dbReference type="NCBI Taxonomy" id="412755"/>
    <lineage>
        <taxon>unclassified sequences</taxon>
        <taxon>metagenomes</taxon>
        <taxon>ecological metagenomes</taxon>
    </lineage>
</organism>
<keyword evidence="2" id="KW-0479">Metal-binding</keyword>
<keyword evidence="1" id="KW-0533">Nickel</keyword>
<dbReference type="PANTHER" id="PTHR34535">
    <property type="entry name" value="HYDROGENASE MATURATION FACTOR HYPA"/>
    <property type="match status" value="1"/>
</dbReference>
<evidence type="ECO:0000256" key="1">
    <source>
        <dbReference type="ARBA" id="ARBA00022596"/>
    </source>
</evidence>
<evidence type="ECO:0008006" key="6">
    <source>
        <dbReference type="Google" id="ProtNLM"/>
    </source>
</evidence>
<accession>X0SIN0</accession>
<comment type="caution">
    <text evidence="4">The sequence shown here is derived from an EMBL/GenBank/DDBJ whole genome shotgun (WGS) entry which is preliminary data.</text>
</comment>
<sequence>MHELGVTENIVNIALAKAGEAQASKVIQINLVIGEMSGFVPDCIQFYFDPLSKDTIAQGAVLHFELVPAQLRCRNCSTIFHPQDTLWSCPKCRGQSVEISKGRELYIESMEVE</sequence>
<evidence type="ECO:0000313" key="4">
    <source>
        <dbReference type="EMBL" id="GAF80913.1"/>
    </source>
</evidence>
<evidence type="ECO:0000313" key="5">
    <source>
        <dbReference type="EMBL" id="GAI33502.1"/>
    </source>
</evidence>
<evidence type="ECO:0000256" key="2">
    <source>
        <dbReference type="ARBA" id="ARBA00022723"/>
    </source>
</evidence>
<dbReference type="GO" id="GO:0016151">
    <property type="term" value="F:nickel cation binding"/>
    <property type="evidence" value="ECO:0007669"/>
    <property type="project" value="InterPro"/>
</dbReference>
<dbReference type="PANTHER" id="PTHR34535:SF3">
    <property type="entry name" value="HYDROGENASE MATURATION FACTOR HYPA"/>
    <property type="match status" value="1"/>
</dbReference>
<dbReference type="InterPro" id="IPR000688">
    <property type="entry name" value="HypA/HybF"/>
</dbReference>
<dbReference type="NCBIfam" id="TIGR00100">
    <property type="entry name" value="hypA"/>
    <property type="match status" value="1"/>
</dbReference>
<dbReference type="HAMAP" id="MF_00213">
    <property type="entry name" value="HypA_HybF"/>
    <property type="match status" value="1"/>
</dbReference>